<evidence type="ECO:0000313" key="15">
    <source>
        <dbReference type="RefSeq" id="XP_022306812.1"/>
    </source>
</evidence>
<feature type="disulfide bond" evidence="13">
    <location>
        <begin position="92"/>
        <end position="168"/>
    </location>
</feature>
<dbReference type="Gene3D" id="1.10.530.10">
    <property type="match status" value="1"/>
</dbReference>
<dbReference type="AlphaFoldDB" id="A0A8B8BTX4"/>
<feature type="disulfide bond" evidence="13">
    <location>
        <begin position="140"/>
        <end position="146"/>
    </location>
</feature>
<organism evidence="14 15">
    <name type="scientific">Crassostrea virginica</name>
    <name type="common">Eastern oyster</name>
    <dbReference type="NCBI Taxonomy" id="6565"/>
    <lineage>
        <taxon>Eukaryota</taxon>
        <taxon>Metazoa</taxon>
        <taxon>Spiralia</taxon>
        <taxon>Lophotrochozoa</taxon>
        <taxon>Mollusca</taxon>
        <taxon>Bivalvia</taxon>
        <taxon>Autobranchia</taxon>
        <taxon>Pteriomorphia</taxon>
        <taxon>Ostreida</taxon>
        <taxon>Ostreoidea</taxon>
        <taxon>Ostreidae</taxon>
        <taxon>Crassostrea</taxon>
    </lineage>
</organism>
<dbReference type="InterPro" id="IPR023346">
    <property type="entry name" value="Lysozyme-like_dom_sf"/>
</dbReference>
<evidence type="ECO:0000256" key="12">
    <source>
        <dbReference type="PIRSR" id="PIRSR608597-1"/>
    </source>
</evidence>
<evidence type="ECO:0000256" key="4">
    <source>
        <dbReference type="ARBA" id="ARBA00022525"/>
    </source>
</evidence>
<feature type="active site" description="Proton donor" evidence="12">
    <location>
        <position position="100"/>
    </location>
</feature>
<keyword evidence="5" id="KW-0929">Antimicrobial</keyword>
<evidence type="ECO:0000256" key="5">
    <source>
        <dbReference type="ARBA" id="ARBA00022529"/>
    </source>
</evidence>
<keyword evidence="14" id="KW-1185">Reference proteome</keyword>
<feature type="disulfide bond" evidence="13">
    <location>
        <begin position="97"/>
        <end position="103"/>
    </location>
</feature>
<dbReference type="PROSITE" id="PS51909">
    <property type="entry name" value="LYSOZYME_I"/>
    <property type="match status" value="1"/>
</dbReference>
<dbReference type="GO" id="GO:0003796">
    <property type="term" value="F:lysozyme activity"/>
    <property type="evidence" value="ECO:0007669"/>
    <property type="project" value="UniProtKB-EC"/>
</dbReference>
<gene>
    <name evidence="15" type="primary">LOC111113117</name>
</gene>
<dbReference type="GO" id="GO:0031640">
    <property type="term" value="P:killing of cells of another organism"/>
    <property type="evidence" value="ECO:0007669"/>
    <property type="project" value="UniProtKB-KW"/>
</dbReference>
<dbReference type="GO" id="GO:0005576">
    <property type="term" value="C:extracellular region"/>
    <property type="evidence" value="ECO:0007669"/>
    <property type="project" value="UniProtKB-SubCell"/>
</dbReference>
<dbReference type="GeneID" id="111113117"/>
<name>A0A8B8BTX4_CRAVI</name>
<feature type="disulfide bond" evidence="13">
    <location>
        <begin position="164"/>
        <end position="182"/>
    </location>
</feature>
<evidence type="ECO:0000256" key="6">
    <source>
        <dbReference type="ARBA" id="ARBA00022638"/>
    </source>
</evidence>
<evidence type="ECO:0000256" key="11">
    <source>
        <dbReference type="ARBA" id="ARBA00023295"/>
    </source>
</evidence>
<dbReference type="Pfam" id="PF05497">
    <property type="entry name" value="Destabilase"/>
    <property type="match status" value="1"/>
</dbReference>
<keyword evidence="9" id="KW-0044">Antibiotic</keyword>
<dbReference type="CDD" id="cd16890">
    <property type="entry name" value="lyz_i"/>
    <property type="match status" value="1"/>
</dbReference>
<sequence length="200" mass="21789">MMFGYETVKTELKLVRMNGLILFCVVVFASAVCTYGSDAPCQRAGGRCQDDSLTCSGSYRTGLCSGGVRRRCCVPSSSNSGSFSTGMVSQQCLRCICNVESGCRPIGCHWDVNSDSCGYFQIKRAYWIDCGSPGGDWKACANNLDCSSQCVQAYMARYHHYSGCSNSCQSFARIHNGGPRGCRHSNTAGYWRRVQAQGCN</sequence>
<feature type="disulfide bond" evidence="13">
    <location>
        <begin position="130"/>
        <end position="150"/>
    </location>
</feature>
<dbReference type="KEGG" id="cvn:111113117"/>
<keyword evidence="11" id="KW-0326">Glycosidase</keyword>
<keyword evidence="4" id="KW-0964">Secreted</keyword>
<reference evidence="15" key="1">
    <citation type="submission" date="2025-08" db="UniProtKB">
        <authorList>
            <consortium name="RefSeq"/>
        </authorList>
    </citation>
    <scope>IDENTIFICATION</scope>
    <source>
        <tissue evidence="15">Whole sample</tissue>
    </source>
</reference>
<evidence type="ECO:0000256" key="1">
    <source>
        <dbReference type="ARBA" id="ARBA00000632"/>
    </source>
</evidence>
<evidence type="ECO:0000256" key="9">
    <source>
        <dbReference type="ARBA" id="ARBA00023022"/>
    </source>
</evidence>
<dbReference type="EC" id="3.2.1.17" evidence="3"/>
<dbReference type="PANTHER" id="PTHR11195:SF13">
    <property type="entry name" value="INVERTEBRATE-TYPE LYSOZYME 2-RELATED"/>
    <property type="match status" value="1"/>
</dbReference>
<keyword evidence="8" id="KW-0378">Hydrolase</keyword>
<evidence type="ECO:0000313" key="14">
    <source>
        <dbReference type="Proteomes" id="UP000694844"/>
    </source>
</evidence>
<evidence type="ECO:0000256" key="2">
    <source>
        <dbReference type="ARBA" id="ARBA00004613"/>
    </source>
</evidence>
<dbReference type="OrthoDB" id="6337871at2759"/>
<feature type="disulfide bond" evidence="13">
    <location>
        <begin position="95"/>
        <end position="199"/>
    </location>
</feature>
<evidence type="ECO:0000256" key="10">
    <source>
        <dbReference type="ARBA" id="ARBA00023157"/>
    </source>
</evidence>
<comment type="catalytic activity">
    <reaction evidence="1">
        <text>Hydrolysis of (1-&gt;4)-beta-linkages between N-acetylmuramic acid and N-acetyl-D-glucosamine residues in a peptidoglycan and between N-acetyl-D-glucosamine residues in chitodextrins.</text>
        <dbReference type="EC" id="3.2.1.17"/>
    </reaction>
</comment>
<keyword evidence="6" id="KW-0081">Bacteriolytic enzyme</keyword>
<dbReference type="Proteomes" id="UP000694844">
    <property type="component" value="Chromosome 9"/>
</dbReference>
<feature type="disulfide bond" evidence="13">
    <location>
        <begin position="108"/>
        <end position="117"/>
    </location>
</feature>
<feature type="active site" description="Nucleophile" evidence="12">
    <location>
        <position position="111"/>
    </location>
</feature>
<keyword evidence="7" id="KW-0732">Signal</keyword>
<accession>A0A8B8BTX4</accession>
<keyword evidence="10 13" id="KW-1015">Disulfide bond</keyword>
<evidence type="ECO:0000256" key="13">
    <source>
        <dbReference type="PIRSR" id="PIRSR608597-3"/>
    </source>
</evidence>
<evidence type="ECO:0000256" key="7">
    <source>
        <dbReference type="ARBA" id="ARBA00022729"/>
    </source>
</evidence>
<protein>
    <recommendedName>
        <fullName evidence="3">lysozyme</fullName>
        <ecNumber evidence="3">3.2.1.17</ecNumber>
    </recommendedName>
</protein>
<dbReference type="InterPro" id="IPR008597">
    <property type="entry name" value="Invert_lysozyme"/>
</dbReference>
<dbReference type="GO" id="GO:0050829">
    <property type="term" value="P:defense response to Gram-negative bacterium"/>
    <property type="evidence" value="ECO:0007669"/>
    <property type="project" value="UniProtKB-ARBA"/>
</dbReference>
<dbReference type="SUPFAM" id="SSF53955">
    <property type="entry name" value="Lysozyme-like"/>
    <property type="match status" value="1"/>
</dbReference>
<dbReference type="PANTHER" id="PTHR11195">
    <property type="entry name" value="DESTABILASE-RELATED"/>
    <property type="match status" value="1"/>
</dbReference>
<dbReference type="RefSeq" id="XP_022306812.1">
    <property type="nucleotide sequence ID" value="XM_022451104.1"/>
</dbReference>
<evidence type="ECO:0000256" key="3">
    <source>
        <dbReference type="ARBA" id="ARBA00012732"/>
    </source>
</evidence>
<evidence type="ECO:0000256" key="8">
    <source>
        <dbReference type="ARBA" id="ARBA00022801"/>
    </source>
</evidence>
<comment type="subcellular location">
    <subcellularLocation>
        <location evidence="2">Secreted</location>
    </subcellularLocation>
</comment>
<proteinExistence type="predicted"/>
<dbReference type="FunFam" id="1.10.530.10:FF:000023">
    <property type="entry name" value="Invertebrate-type lysozyme"/>
    <property type="match status" value="1"/>
</dbReference>